<protein>
    <recommendedName>
        <fullName evidence="4">Late blight resistance protein</fullName>
    </recommendedName>
</protein>
<dbReference type="AlphaFoldDB" id="A0A9J6AEC3"/>
<keyword evidence="1" id="KW-0732">Signal</keyword>
<dbReference type="EMBL" id="JACXVP010000002">
    <property type="protein sequence ID" value="KAG5623013.1"/>
    <property type="molecule type" value="Genomic_DNA"/>
</dbReference>
<reference evidence="2 3" key="1">
    <citation type="submission" date="2020-09" db="EMBL/GenBank/DDBJ databases">
        <title>De no assembly of potato wild relative species, Solanum commersonii.</title>
        <authorList>
            <person name="Cho K."/>
        </authorList>
    </citation>
    <scope>NUCLEOTIDE SEQUENCE [LARGE SCALE GENOMIC DNA]</scope>
    <source>
        <strain evidence="2">LZ3.2</strain>
        <tissue evidence="2">Leaf</tissue>
    </source>
</reference>
<keyword evidence="3" id="KW-1185">Reference proteome</keyword>
<proteinExistence type="predicted"/>
<evidence type="ECO:0008006" key="4">
    <source>
        <dbReference type="Google" id="ProtNLM"/>
    </source>
</evidence>
<name>A0A9J6AEC3_SOLCO</name>
<dbReference type="PANTHER" id="PTHR46238:SF8">
    <property type="entry name" value="ENDONUCLEASE_EXONUCLEASE_PHOSPHATASE DOMAIN-CONTAINING PROTEIN"/>
    <property type="match status" value="1"/>
</dbReference>
<evidence type="ECO:0000313" key="3">
    <source>
        <dbReference type="Proteomes" id="UP000824120"/>
    </source>
</evidence>
<dbReference type="Proteomes" id="UP000824120">
    <property type="component" value="Chromosome 2"/>
</dbReference>
<sequence>MEGFAFLKLTLVLKSYSVCILVSKNDNIVWMCGHTRRNMIRNEVTQDKVRVASMADMTREARLEWFGHACKEKACGCANKEVRGRGSSKNKQGEVIRHDMTQLQLVEGMTLHRKMWRSKIRVEGYVVVMLPLPYIKDATLHEEIDAYEHQTEPFQEMLAVL</sequence>
<evidence type="ECO:0000256" key="1">
    <source>
        <dbReference type="SAM" id="SignalP"/>
    </source>
</evidence>
<dbReference type="OrthoDB" id="1305476at2759"/>
<organism evidence="2 3">
    <name type="scientific">Solanum commersonii</name>
    <name type="common">Commerson's wild potato</name>
    <name type="synonym">Commerson's nightshade</name>
    <dbReference type="NCBI Taxonomy" id="4109"/>
    <lineage>
        <taxon>Eukaryota</taxon>
        <taxon>Viridiplantae</taxon>
        <taxon>Streptophyta</taxon>
        <taxon>Embryophyta</taxon>
        <taxon>Tracheophyta</taxon>
        <taxon>Spermatophyta</taxon>
        <taxon>Magnoliopsida</taxon>
        <taxon>eudicotyledons</taxon>
        <taxon>Gunneridae</taxon>
        <taxon>Pentapetalae</taxon>
        <taxon>asterids</taxon>
        <taxon>lamiids</taxon>
        <taxon>Solanales</taxon>
        <taxon>Solanaceae</taxon>
        <taxon>Solanoideae</taxon>
        <taxon>Solaneae</taxon>
        <taxon>Solanum</taxon>
    </lineage>
</organism>
<feature type="chain" id="PRO_5039902842" description="Late blight resistance protein" evidence="1">
    <location>
        <begin position="18"/>
        <end position="161"/>
    </location>
</feature>
<accession>A0A9J6AEC3</accession>
<evidence type="ECO:0000313" key="2">
    <source>
        <dbReference type="EMBL" id="KAG5623013.1"/>
    </source>
</evidence>
<comment type="caution">
    <text evidence="2">The sequence shown here is derived from an EMBL/GenBank/DDBJ whole genome shotgun (WGS) entry which is preliminary data.</text>
</comment>
<dbReference type="PANTHER" id="PTHR46238">
    <property type="entry name" value="REVERSE TRANSCRIPTASE DOMAIN-CONTAINING PROTEIN"/>
    <property type="match status" value="1"/>
</dbReference>
<feature type="signal peptide" evidence="1">
    <location>
        <begin position="1"/>
        <end position="17"/>
    </location>
</feature>
<gene>
    <name evidence="2" type="ORF">H5410_008231</name>
</gene>